<proteinExistence type="predicted"/>
<protein>
    <submittedName>
        <fullName evidence="3">Uncharacterized protein</fullName>
    </submittedName>
</protein>
<gene>
    <name evidence="3" type="ORF">C4D60_Mb04t30880</name>
</gene>
<feature type="compositionally biased region" description="Polar residues" evidence="1">
    <location>
        <begin position="63"/>
        <end position="73"/>
    </location>
</feature>
<feature type="compositionally biased region" description="Pro residues" evidence="1">
    <location>
        <begin position="74"/>
        <end position="84"/>
    </location>
</feature>
<name>A0A4S8KFV5_MUSBA</name>
<reference evidence="3 4" key="1">
    <citation type="journal article" date="2019" name="Nat. Plants">
        <title>Genome sequencing of Musa balbisiana reveals subgenome evolution and function divergence in polyploid bananas.</title>
        <authorList>
            <person name="Yao X."/>
        </authorList>
    </citation>
    <scope>NUCLEOTIDE SEQUENCE [LARGE SCALE GENOMIC DNA]</scope>
    <source>
        <strain evidence="4">cv. DH-PKW</strain>
        <tissue evidence="3">Leaves</tissue>
    </source>
</reference>
<feature type="transmembrane region" description="Helical" evidence="2">
    <location>
        <begin position="128"/>
        <end position="151"/>
    </location>
</feature>
<dbReference type="AlphaFoldDB" id="A0A4S8KFV5"/>
<comment type="caution">
    <text evidence="3">The sequence shown here is derived from an EMBL/GenBank/DDBJ whole genome shotgun (WGS) entry which is preliminary data.</text>
</comment>
<organism evidence="3 4">
    <name type="scientific">Musa balbisiana</name>
    <name type="common">Banana</name>
    <dbReference type="NCBI Taxonomy" id="52838"/>
    <lineage>
        <taxon>Eukaryota</taxon>
        <taxon>Viridiplantae</taxon>
        <taxon>Streptophyta</taxon>
        <taxon>Embryophyta</taxon>
        <taxon>Tracheophyta</taxon>
        <taxon>Spermatophyta</taxon>
        <taxon>Magnoliopsida</taxon>
        <taxon>Liliopsida</taxon>
        <taxon>Zingiberales</taxon>
        <taxon>Musaceae</taxon>
        <taxon>Musa</taxon>
    </lineage>
</organism>
<keyword evidence="2" id="KW-0812">Transmembrane</keyword>
<dbReference type="Proteomes" id="UP000317650">
    <property type="component" value="Chromosome 4"/>
</dbReference>
<evidence type="ECO:0000313" key="4">
    <source>
        <dbReference type="Proteomes" id="UP000317650"/>
    </source>
</evidence>
<evidence type="ECO:0000256" key="2">
    <source>
        <dbReference type="SAM" id="Phobius"/>
    </source>
</evidence>
<keyword evidence="2" id="KW-1133">Transmembrane helix</keyword>
<feature type="region of interest" description="Disordered" evidence="1">
    <location>
        <begin position="60"/>
        <end position="84"/>
    </location>
</feature>
<accession>A0A4S8KFV5</accession>
<evidence type="ECO:0000256" key="1">
    <source>
        <dbReference type="SAM" id="MobiDB-lite"/>
    </source>
</evidence>
<evidence type="ECO:0000313" key="3">
    <source>
        <dbReference type="EMBL" id="THU74202.1"/>
    </source>
</evidence>
<keyword evidence="4" id="KW-1185">Reference proteome</keyword>
<keyword evidence="2" id="KW-0472">Membrane</keyword>
<sequence length="182" mass="20231">MYSKRVRPSGVEKVLLFQETKSKPLSETISLSVSKVATIGRRFLLLLLVPVFVFQREEGPNARSKSPASSIGSPTPPYAPPPPLRPLLAAKQKQRSRSMVVAETRTRGRSRRKFLTNRMVRTEAASRFMSLFVSFLVAILYSSSAVGRILMAEKQEYVALPFSCPESGQCILLAWVEAEVVS</sequence>
<dbReference type="EMBL" id="PYDT01000001">
    <property type="protein sequence ID" value="THU74202.1"/>
    <property type="molecule type" value="Genomic_DNA"/>
</dbReference>